<gene>
    <name evidence="1" type="ORF">IVIADoCa7_13</name>
</gene>
<evidence type="ECO:0000313" key="2">
    <source>
        <dbReference type="Proteomes" id="UP001164550"/>
    </source>
</evidence>
<accession>A0A9X9JPE1</accession>
<name>A0A9X9JPE1_9CAUD</name>
<dbReference type="EMBL" id="ON932081">
    <property type="protein sequence ID" value="UYA98839.1"/>
    <property type="molecule type" value="Genomic_DNA"/>
</dbReference>
<protein>
    <submittedName>
        <fullName evidence="1">Uncharacterized protein</fullName>
    </submittedName>
</protein>
<organism evidence="1 2">
    <name type="scientific">Xanthomonas phage vB_Xar_IVIA-DoCa7</name>
    <dbReference type="NCBI Taxonomy" id="2975534"/>
    <lineage>
        <taxon>Viruses</taxon>
        <taxon>Duplodnaviria</taxon>
        <taxon>Heunggongvirae</taxon>
        <taxon>Uroviricota</taxon>
        <taxon>Caudoviricetes</taxon>
        <taxon>Autographivirales</taxon>
        <taxon>Autonotataviridae</taxon>
        <taxon>Paternavirus</taxon>
        <taxon>Paternavirus doca7</taxon>
    </lineage>
</organism>
<proteinExistence type="predicted"/>
<dbReference type="Proteomes" id="UP001164550">
    <property type="component" value="Segment"/>
</dbReference>
<sequence length="48" mass="5509">MLRLKFSRFQLHNAMESHARASLRHPFGAVSPFRINSDGSYGYDVMLP</sequence>
<evidence type="ECO:0000313" key="1">
    <source>
        <dbReference type="EMBL" id="UYA98839.1"/>
    </source>
</evidence>
<reference evidence="1" key="1">
    <citation type="submission" date="2022-07" db="EMBL/GenBank/DDBJ databases">
        <title>Comparative analysis of new lytic phages for the biological control of phytopathogenic Xanthomonas spp.</title>
        <authorList>
            <person name="Domingo-Calap M.L."/>
            <person name="Bernabeu-Gimeno M."/>
            <person name="Aure C.M."/>
            <person name="Marco-Noales E."/>
            <person name="Domingo-Calap P."/>
        </authorList>
    </citation>
    <scope>NUCLEOTIDE SEQUENCE</scope>
</reference>
<keyword evidence="2" id="KW-1185">Reference proteome</keyword>